<protein>
    <submittedName>
        <fullName evidence="2">Uncharacterized protein</fullName>
    </submittedName>
</protein>
<proteinExistence type="predicted"/>
<dbReference type="AlphaFoldDB" id="L9UC54"/>
<gene>
    <name evidence="2" type="ORF">HALTITAN_0873</name>
</gene>
<reference evidence="2 3" key="1">
    <citation type="journal article" date="2013" name="Genome Announc.">
        <title>Draft Genome of the Marine Gammaproteobacterium Halomonas titanicae.</title>
        <authorList>
            <person name="Sanchez-Porro C."/>
            <person name="de la Haba R.R."/>
            <person name="Cruz-Hernandez N."/>
            <person name="Gonzalez J.M."/>
            <person name="Reyes-Guirao C."/>
            <person name="Navarro-Sampedro L."/>
            <person name="Carballo M."/>
            <person name="Ventosa A."/>
        </authorList>
    </citation>
    <scope>NUCLEOTIDE SEQUENCE [LARGE SCALE GENOMIC DNA]</scope>
    <source>
        <strain evidence="2 3">BH1</strain>
    </source>
</reference>
<dbReference type="Proteomes" id="UP000011651">
    <property type="component" value="Unassembled WGS sequence"/>
</dbReference>
<feature type="region of interest" description="Disordered" evidence="1">
    <location>
        <begin position="71"/>
        <end position="95"/>
    </location>
</feature>
<sequence length="139" mass="15487">MKSAQSSGLWVPSGSCRYSSAFAWRRRQSRYKPKRAFWHNNAARRACCPPFNASPIVMLPLIVQPFDTLTKGASSAGHRDKHARQHPQQKPAHAIHCRRPPRCDVRMHCLHAGSGSPVPGSRNSSALLRCWQAGHLGRS</sequence>
<dbReference type="EMBL" id="AOPO01000002">
    <property type="protein sequence ID" value="ELY22297.1"/>
    <property type="molecule type" value="Genomic_DNA"/>
</dbReference>
<comment type="caution">
    <text evidence="2">The sequence shown here is derived from an EMBL/GenBank/DDBJ whole genome shotgun (WGS) entry which is preliminary data.</text>
</comment>
<organism evidence="2 3">
    <name type="scientific">Vreelandella titanicae BH1</name>
    <dbReference type="NCBI Taxonomy" id="1204738"/>
    <lineage>
        <taxon>Bacteria</taxon>
        <taxon>Pseudomonadati</taxon>
        <taxon>Pseudomonadota</taxon>
        <taxon>Gammaproteobacteria</taxon>
        <taxon>Oceanospirillales</taxon>
        <taxon>Halomonadaceae</taxon>
        <taxon>Vreelandella</taxon>
    </lineage>
</organism>
<evidence type="ECO:0000313" key="3">
    <source>
        <dbReference type="Proteomes" id="UP000011651"/>
    </source>
</evidence>
<accession>L9UC54</accession>
<name>L9UC54_9GAMM</name>
<evidence type="ECO:0000256" key="1">
    <source>
        <dbReference type="SAM" id="MobiDB-lite"/>
    </source>
</evidence>
<evidence type="ECO:0000313" key="2">
    <source>
        <dbReference type="EMBL" id="ELY22297.1"/>
    </source>
</evidence>
<feature type="compositionally biased region" description="Basic residues" evidence="1">
    <location>
        <begin position="79"/>
        <end position="95"/>
    </location>
</feature>